<evidence type="ECO:0000256" key="5">
    <source>
        <dbReference type="ARBA" id="ARBA00022967"/>
    </source>
</evidence>
<dbReference type="Pfam" id="PF11910">
    <property type="entry name" value="NdhO"/>
    <property type="match status" value="1"/>
</dbReference>
<evidence type="ECO:0000256" key="1">
    <source>
        <dbReference type="ARBA" id="ARBA00022448"/>
    </source>
</evidence>
<dbReference type="AlphaFoldDB" id="A0A3N6Q851"/>
<keyword evidence="11" id="KW-1185">Reference proteome</keyword>
<evidence type="ECO:0000313" key="11">
    <source>
        <dbReference type="Proteomes" id="UP000269154"/>
    </source>
</evidence>
<keyword evidence="1" id="KW-0813">Transport</keyword>
<evidence type="ECO:0000256" key="3">
    <source>
        <dbReference type="ARBA" id="ARBA00022857"/>
    </source>
</evidence>
<evidence type="ECO:0000256" key="9">
    <source>
        <dbReference type="ARBA" id="ARBA00032792"/>
    </source>
</evidence>
<dbReference type="GO" id="GO:0048038">
    <property type="term" value="F:quinone binding"/>
    <property type="evidence" value="ECO:0007669"/>
    <property type="project" value="UniProtKB-KW"/>
</dbReference>
<name>A0A3N6Q851_9CYAN</name>
<keyword evidence="7" id="KW-0472">Membrane</keyword>
<keyword evidence="3" id="KW-0521">NADP</keyword>
<protein>
    <recommendedName>
        <fullName evidence="9">NDH-1 subunit O</fullName>
    </recommendedName>
    <alternativeName>
        <fullName evidence="8">NDH-O</fullName>
    </alternativeName>
</protein>
<dbReference type="EMBL" id="RCBY01000254">
    <property type="protein sequence ID" value="RQH27458.1"/>
    <property type="molecule type" value="Genomic_DNA"/>
</dbReference>
<keyword evidence="5" id="KW-1278">Translocase</keyword>
<dbReference type="GO" id="GO:0016655">
    <property type="term" value="F:oxidoreductase activity, acting on NAD(P)H, quinone or similar compound as acceptor"/>
    <property type="evidence" value="ECO:0007669"/>
    <property type="project" value="InterPro"/>
</dbReference>
<reference evidence="10 11" key="1">
    <citation type="journal article" date="2018" name="ACS Chem. Biol.">
        <title>Ketoreductase domain dysfunction expands chemodiversity: malyngamide biosynthesis in the cyanobacterium Okeania hirsuta.</title>
        <authorList>
            <person name="Moss N.A."/>
            <person name="Leao T."/>
            <person name="Rankin M."/>
            <person name="McCullough T.M."/>
            <person name="Qu P."/>
            <person name="Korobeynikov A."/>
            <person name="Smith J.L."/>
            <person name="Gerwick L."/>
            <person name="Gerwick W.H."/>
        </authorList>
    </citation>
    <scope>NUCLEOTIDE SEQUENCE [LARGE SCALE GENOMIC DNA]</scope>
    <source>
        <strain evidence="10 11">PAB10Feb10-1</strain>
    </source>
</reference>
<evidence type="ECO:0000256" key="2">
    <source>
        <dbReference type="ARBA" id="ARBA00022719"/>
    </source>
</evidence>
<dbReference type="OrthoDB" id="426633at2"/>
<evidence type="ECO:0000256" key="6">
    <source>
        <dbReference type="ARBA" id="ARBA00023027"/>
    </source>
</evidence>
<comment type="caution">
    <text evidence="10">The sequence shown here is derived from an EMBL/GenBank/DDBJ whole genome shotgun (WGS) entry which is preliminary data.</text>
</comment>
<gene>
    <name evidence="10" type="ORF">D5R40_27575</name>
</gene>
<evidence type="ECO:0000256" key="4">
    <source>
        <dbReference type="ARBA" id="ARBA00022957"/>
    </source>
</evidence>
<evidence type="ECO:0000256" key="7">
    <source>
        <dbReference type="ARBA" id="ARBA00023136"/>
    </source>
</evidence>
<dbReference type="RefSeq" id="WP_124155480.1">
    <property type="nucleotide sequence ID" value="NZ_CAWOLW010000173.1"/>
</dbReference>
<evidence type="ECO:0000256" key="8">
    <source>
        <dbReference type="ARBA" id="ARBA00031570"/>
    </source>
</evidence>
<sequence>MANIKKGSLVRVVREKLENSLEAKASDTRFPPYIFHSQGEKLENSLEAKASDTRFPPYIFHSQGEVVDTKGDYAFVKFGKVPTPNIWLRLDQLEEFK</sequence>
<dbReference type="Proteomes" id="UP000269154">
    <property type="component" value="Unassembled WGS sequence"/>
</dbReference>
<dbReference type="InterPro" id="IPR020905">
    <property type="entry name" value="NdhO"/>
</dbReference>
<accession>A0A3N6Q851</accession>
<keyword evidence="2" id="KW-0874">Quinone</keyword>
<evidence type="ECO:0000313" key="10">
    <source>
        <dbReference type="EMBL" id="RQH27458.1"/>
    </source>
</evidence>
<organism evidence="10 11">
    <name type="scientific">Okeania hirsuta</name>
    <dbReference type="NCBI Taxonomy" id="1458930"/>
    <lineage>
        <taxon>Bacteria</taxon>
        <taxon>Bacillati</taxon>
        <taxon>Cyanobacteriota</taxon>
        <taxon>Cyanophyceae</taxon>
        <taxon>Oscillatoriophycideae</taxon>
        <taxon>Oscillatoriales</taxon>
        <taxon>Microcoleaceae</taxon>
        <taxon>Okeania</taxon>
    </lineage>
</organism>
<dbReference type="GO" id="GO:0005886">
    <property type="term" value="C:plasma membrane"/>
    <property type="evidence" value="ECO:0007669"/>
    <property type="project" value="InterPro"/>
</dbReference>
<keyword evidence="4" id="KW-0618">Plastoquinone</keyword>
<proteinExistence type="predicted"/>
<keyword evidence="6" id="KW-0520">NAD</keyword>